<dbReference type="InterPro" id="IPR036416">
    <property type="entry name" value="Pept_tRNA_hydro_sf"/>
</dbReference>
<feature type="binding site" evidence="8">
    <location>
        <position position="14"/>
    </location>
    <ligand>
        <name>tRNA</name>
        <dbReference type="ChEBI" id="CHEBI:17843"/>
    </ligand>
</feature>
<dbReference type="SUPFAM" id="SSF53178">
    <property type="entry name" value="Peptidyl-tRNA hydrolase-like"/>
    <property type="match status" value="1"/>
</dbReference>
<name>A0A917Y2K9_9BACI</name>
<dbReference type="InterPro" id="IPR018171">
    <property type="entry name" value="Pept_tRNA_hydro_CS"/>
</dbReference>
<dbReference type="RefSeq" id="WP_188858609.1">
    <property type="nucleotide sequence ID" value="NZ_BMOS01000027.1"/>
</dbReference>
<feature type="site" description="Discriminates between blocked and unblocked aminoacyl-tRNA" evidence="8">
    <location>
        <position position="9"/>
    </location>
</feature>
<feature type="site" description="Stabilizes the basic form of H active site to accept a proton" evidence="8">
    <location>
        <position position="91"/>
    </location>
</feature>
<proteinExistence type="inferred from homology"/>
<dbReference type="Gene3D" id="3.40.50.1470">
    <property type="entry name" value="Peptidyl-tRNA hydrolase"/>
    <property type="match status" value="1"/>
</dbReference>
<keyword evidence="2 8" id="KW-0820">tRNA-binding</keyword>
<dbReference type="GO" id="GO:0072344">
    <property type="term" value="P:rescue of stalled ribosome"/>
    <property type="evidence" value="ECO:0007669"/>
    <property type="project" value="UniProtKB-UniRule"/>
</dbReference>
<evidence type="ECO:0000256" key="2">
    <source>
        <dbReference type="ARBA" id="ARBA00022555"/>
    </source>
</evidence>
<comment type="similarity">
    <text evidence="5 8 10">Belongs to the PTH family.</text>
</comment>
<evidence type="ECO:0000256" key="10">
    <source>
        <dbReference type="RuleBase" id="RU004320"/>
    </source>
</evidence>
<dbReference type="NCBIfam" id="TIGR00447">
    <property type="entry name" value="pth"/>
    <property type="match status" value="1"/>
</dbReference>
<evidence type="ECO:0000256" key="8">
    <source>
        <dbReference type="HAMAP-Rule" id="MF_00083"/>
    </source>
</evidence>
<evidence type="ECO:0000313" key="11">
    <source>
        <dbReference type="EMBL" id="GGN63499.1"/>
    </source>
</evidence>
<evidence type="ECO:0000256" key="5">
    <source>
        <dbReference type="ARBA" id="ARBA00038063"/>
    </source>
</evidence>
<keyword evidence="8" id="KW-0963">Cytoplasm</keyword>
<evidence type="ECO:0000256" key="3">
    <source>
        <dbReference type="ARBA" id="ARBA00022801"/>
    </source>
</evidence>
<keyword evidence="4 8" id="KW-0694">RNA-binding</keyword>
<comment type="subcellular location">
    <subcellularLocation>
        <location evidence="8">Cytoplasm</location>
    </subcellularLocation>
</comment>
<evidence type="ECO:0000256" key="9">
    <source>
        <dbReference type="RuleBase" id="RU000673"/>
    </source>
</evidence>
<dbReference type="PANTHER" id="PTHR17224:SF1">
    <property type="entry name" value="PEPTIDYL-TRNA HYDROLASE"/>
    <property type="match status" value="1"/>
</dbReference>
<feature type="active site" description="Proton acceptor" evidence="8">
    <location>
        <position position="19"/>
    </location>
</feature>
<feature type="binding site" evidence="8">
    <location>
        <position position="66"/>
    </location>
    <ligand>
        <name>tRNA</name>
        <dbReference type="ChEBI" id="CHEBI:17843"/>
    </ligand>
</feature>
<dbReference type="GO" id="GO:0000049">
    <property type="term" value="F:tRNA binding"/>
    <property type="evidence" value="ECO:0007669"/>
    <property type="project" value="UniProtKB-UniRule"/>
</dbReference>
<feature type="binding site" evidence="8">
    <location>
        <position position="112"/>
    </location>
    <ligand>
        <name>tRNA</name>
        <dbReference type="ChEBI" id="CHEBI:17843"/>
    </ligand>
</feature>
<dbReference type="InterPro" id="IPR001328">
    <property type="entry name" value="Pept_tRNA_hydro"/>
</dbReference>
<dbReference type="PROSITE" id="PS01195">
    <property type="entry name" value="PEPT_TRNA_HYDROL_1"/>
    <property type="match status" value="1"/>
</dbReference>
<sequence>MKLIVGLGNPGRKYKKTRHNIGFMVVDELLSRHGFKLNKKKFNGEYAMENLAGEKVIFLEPQTYMNLSGNAVRPLMEYFSIEPEDLLVIYDDLDLPTGKIRLRAKGGHGGHNGMRSIIEHLGTKEFNRIRFGVGRPANTVAVVDYVLADFAKAERDTIKQSIAKSADACEEWVAGKKFIDVMNDYNE</sequence>
<keyword evidence="12" id="KW-1185">Reference proteome</keyword>
<evidence type="ECO:0000256" key="6">
    <source>
        <dbReference type="ARBA" id="ARBA00048707"/>
    </source>
</evidence>
<gene>
    <name evidence="8 11" type="primary">pth</name>
    <name evidence="11" type="ORF">GCM10007971_30460</name>
</gene>
<comment type="catalytic activity">
    <reaction evidence="6 8 9">
        <text>an N-acyl-L-alpha-aminoacyl-tRNA + H2O = an N-acyl-L-amino acid + a tRNA + H(+)</text>
        <dbReference type="Rhea" id="RHEA:54448"/>
        <dbReference type="Rhea" id="RHEA-COMP:10123"/>
        <dbReference type="Rhea" id="RHEA-COMP:13883"/>
        <dbReference type="ChEBI" id="CHEBI:15377"/>
        <dbReference type="ChEBI" id="CHEBI:15378"/>
        <dbReference type="ChEBI" id="CHEBI:59874"/>
        <dbReference type="ChEBI" id="CHEBI:78442"/>
        <dbReference type="ChEBI" id="CHEBI:138191"/>
        <dbReference type="EC" id="3.1.1.29"/>
    </reaction>
</comment>
<dbReference type="AlphaFoldDB" id="A0A917Y2K9"/>
<evidence type="ECO:0000256" key="7">
    <source>
        <dbReference type="ARBA" id="ARBA00050038"/>
    </source>
</evidence>
<dbReference type="Pfam" id="PF01195">
    <property type="entry name" value="Pept_tRNA_hydro"/>
    <property type="match status" value="1"/>
</dbReference>
<dbReference type="PROSITE" id="PS01196">
    <property type="entry name" value="PEPT_TRNA_HYDROL_2"/>
    <property type="match status" value="1"/>
</dbReference>
<organism evidence="11 12">
    <name type="scientific">Oceanobacillus indicireducens</name>
    <dbReference type="NCBI Taxonomy" id="1004261"/>
    <lineage>
        <taxon>Bacteria</taxon>
        <taxon>Bacillati</taxon>
        <taxon>Bacillota</taxon>
        <taxon>Bacilli</taxon>
        <taxon>Bacillales</taxon>
        <taxon>Bacillaceae</taxon>
        <taxon>Oceanobacillus</taxon>
    </lineage>
</organism>
<dbReference type="PANTHER" id="PTHR17224">
    <property type="entry name" value="PEPTIDYL-TRNA HYDROLASE"/>
    <property type="match status" value="1"/>
</dbReference>
<dbReference type="EMBL" id="BMOS01000027">
    <property type="protein sequence ID" value="GGN63499.1"/>
    <property type="molecule type" value="Genomic_DNA"/>
</dbReference>
<accession>A0A917Y2K9</accession>
<keyword evidence="3 8" id="KW-0378">Hydrolase</keyword>
<dbReference type="GO" id="GO:0004045">
    <property type="term" value="F:peptidyl-tRNA hydrolase activity"/>
    <property type="evidence" value="ECO:0007669"/>
    <property type="project" value="UniProtKB-UniRule"/>
</dbReference>
<reference evidence="11" key="1">
    <citation type="journal article" date="2014" name="Int. J. Syst. Evol. Microbiol.">
        <title>Complete genome sequence of Corynebacterium casei LMG S-19264T (=DSM 44701T), isolated from a smear-ripened cheese.</title>
        <authorList>
            <consortium name="US DOE Joint Genome Institute (JGI-PGF)"/>
            <person name="Walter F."/>
            <person name="Albersmeier A."/>
            <person name="Kalinowski J."/>
            <person name="Ruckert C."/>
        </authorList>
    </citation>
    <scope>NUCLEOTIDE SEQUENCE</scope>
    <source>
        <strain evidence="11">JCM 17251</strain>
    </source>
</reference>
<comment type="function">
    <text evidence="8">Catalyzes the release of premature peptidyl moieties from peptidyl-tRNA molecules trapped in stalled 50S ribosomal subunits, and thus maintains levels of free tRNAs and 50S ribosomes.</text>
</comment>
<dbReference type="GO" id="GO:0005737">
    <property type="term" value="C:cytoplasm"/>
    <property type="evidence" value="ECO:0007669"/>
    <property type="project" value="UniProtKB-SubCell"/>
</dbReference>
<comment type="caution">
    <text evidence="11">The sequence shown here is derived from an EMBL/GenBank/DDBJ whole genome shotgun (WGS) entry which is preliminary data.</text>
</comment>
<feature type="binding site" evidence="8">
    <location>
        <position position="64"/>
    </location>
    <ligand>
        <name>tRNA</name>
        <dbReference type="ChEBI" id="CHEBI:17843"/>
    </ligand>
</feature>
<comment type="subunit">
    <text evidence="8">Monomer.</text>
</comment>
<evidence type="ECO:0000256" key="4">
    <source>
        <dbReference type="ARBA" id="ARBA00022884"/>
    </source>
</evidence>
<dbReference type="EC" id="3.1.1.29" evidence="1 8"/>
<reference evidence="11" key="2">
    <citation type="submission" date="2020-09" db="EMBL/GenBank/DDBJ databases">
        <authorList>
            <person name="Sun Q."/>
            <person name="Ohkuma M."/>
        </authorList>
    </citation>
    <scope>NUCLEOTIDE SEQUENCE</scope>
    <source>
        <strain evidence="11">JCM 17251</strain>
    </source>
</reference>
<dbReference type="HAMAP" id="MF_00083">
    <property type="entry name" value="Pept_tRNA_hydro_bact"/>
    <property type="match status" value="1"/>
</dbReference>
<comment type="function">
    <text evidence="8">Hydrolyzes ribosome-free peptidyl-tRNAs (with 1 or more amino acids incorporated), which drop off the ribosome during protein synthesis, or as a result of ribosome stalling.</text>
</comment>
<dbReference type="GO" id="GO:0006515">
    <property type="term" value="P:protein quality control for misfolded or incompletely synthesized proteins"/>
    <property type="evidence" value="ECO:0007669"/>
    <property type="project" value="UniProtKB-UniRule"/>
</dbReference>
<dbReference type="CDD" id="cd00462">
    <property type="entry name" value="PTH"/>
    <property type="match status" value="1"/>
</dbReference>
<evidence type="ECO:0000313" key="12">
    <source>
        <dbReference type="Proteomes" id="UP000624041"/>
    </source>
</evidence>
<protein>
    <recommendedName>
        <fullName evidence="7 8">Peptidyl-tRNA hydrolase</fullName>
        <shortName evidence="8">Pth</shortName>
        <ecNumber evidence="1 8">3.1.1.29</ecNumber>
    </recommendedName>
</protein>
<evidence type="ECO:0000256" key="1">
    <source>
        <dbReference type="ARBA" id="ARBA00013260"/>
    </source>
</evidence>
<dbReference type="Proteomes" id="UP000624041">
    <property type="component" value="Unassembled WGS sequence"/>
</dbReference>
<dbReference type="FunFam" id="3.40.50.1470:FF:000001">
    <property type="entry name" value="Peptidyl-tRNA hydrolase"/>
    <property type="match status" value="1"/>
</dbReference>